<sequence>MSFSPQVEAWVARARAVRVIDELQRRGIYSRRMASSGAPCPVCGGVDRFSVNARKNLFFCRKGGVGGDAIALAQYLDGSDFYAAVETVTGEARPDDLRPETAEDRRQREAEWKRRSEQIRLQQEREYRDQVDYREKERAACHDIWRRGYNWAGSPVQAYLEKRGLYAPPHAKLRYLVEHPYWDNDLKRRVHWGPAMAGAMVGPDGRFAGVHQTWLDLSTPKGKLILPHPKTGEIYDAKKTRGSWKGATVPLVTCAAPERWFLGEGIETVLAVYTALHRMGSPLLEGAEFHSACNLLNIGGKSAGRVAHPTLRIVRKDGRDGGPKKVPGATPADVDDDLPLIAIPPSVRELVLLGDGDSDPFSTDLAMRRGGARFARAYRQLTVRLAMARADMDFNDMLGLAEVAA</sequence>
<feature type="domain" description="DUF7146" evidence="1">
    <location>
        <begin position="136"/>
        <end position="250"/>
    </location>
</feature>
<dbReference type="GO" id="GO:0008270">
    <property type="term" value="F:zinc ion binding"/>
    <property type="evidence" value="ECO:0007669"/>
    <property type="project" value="InterPro"/>
</dbReference>
<proteinExistence type="predicted"/>
<dbReference type="GO" id="GO:0006260">
    <property type="term" value="P:DNA replication"/>
    <property type="evidence" value="ECO:0007669"/>
    <property type="project" value="InterPro"/>
</dbReference>
<dbReference type="SUPFAM" id="SSF57783">
    <property type="entry name" value="Zinc beta-ribbon"/>
    <property type="match status" value="1"/>
</dbReference>
<reference evidence="3" key="1">
    <citation type="submission" date="2017-06" db="EMBL/GenBank/DDBJ databases">
        <authorList>
            <person name="Varghese N."/>
            <person name="Submissions S."/>
        </authorList>
    </citation>
    <scope>NUCLEOTIDE SEQUENCE [LARGE SCALE GENOMIC DNA]</scope>
    <source>
        <strain evidence="3">DSM 137</strain>
    </source>
</reference>
<name>A0A212SFB0_RHOAC</name>
<evidence type="ECO:0000313" key="3">
    <source>
        <dbReference type="Proteomes" id="UP000198418"/>
    </source>
</evidence>
<keyword evidence="2" id="KW-0547">Nucleotide-binding</keyword>
<keyword evidence="2" id="KW-0378">Hydrolase</keyword>
<organism evidence="2 3">
    <name type="scientific">Rhodoblastus acidophilus</name>
    <name type="common">Rhodopseudomonas acidophila</name>
    <dbReference type="NCBI Taxonomy" id="1074"/>
    <lineage>
        <taxon>Bacteria</taxon>
        <taxon>Pseudomonadati</taxon>
        <taxon>Pseudomonadota</taxon>
        <taxon>Alphaproteobacteria</taxon>
        <taxon>Hyphomicrobiales</taxon>
        <taxon>Rhodoblastaceae</taxon>
        <taxon>Rhodoblastus</taxon>
    </lineage>
</organism>
<evidence type="ECO:0000259" key="1">
    <source>
        <dbReference type="Pfam" id="PF23639"/>
    </source>
</evidence>
<dbReference type="CDD" id="cd22249">
    <property type="entry name" value="UDM1_RNF168_RNF169-like"/>
    <property type="match status" value="1"/>
</dbReference>
<gene>
    <name evidence="2" type="ORF">SAMN06265338_13415</name>
</gene>
<dbReference type="InterPro" id="IPR036977">
    <property type="entry name" value="DNA_primase_Znf_CHC2"/>
</dbReference>
<dbReference type="RefSeq" id="WP_088522625.1">
    <property type="nucleotide sequence ID" value="NZ_FYDG01000034.1"/>
</dbReference>
<accession>A0A212SFB0</accession>
<dbReference type="Pfam" id="PF23639">
    <property type="entry name" value="DUF7146"/>
    <property type="match status" value="1"/>
</dbReference>
<dbReference type="Gene3D" id="3.90.580.10">
    <property type="entry name" value="Zinc finger, CHC2-type domain"/>
    <property type="match status" value="1"/>
</dbReference>
<keyword evidence="2" id="KW-0067">ATP-binding</keyword>
<protein>
    <submittedName>
        <fullName evidence="2">Zinc-binding domain of primase-helicase</fullName>
    </submittedName>
</protein>
<keyword evidence="2" id="KW-0347">Helicase</keyword>
<dbReference type="GO" id="GO:0003677">
    <property type="term" value="F:DNA binding"/>
    <property type="evidence" value="ECO:0007669"/>
    <property type="project" value="InterPro"/>
</dbReference>
<evidence type="ECO:0000313" key="2">
    <source>
        <dbReference type="EMBL" id="SNB84255.1"/>
    </source>
</evidence>
<dbReference type="AlphaFoldDB" id="A0A212SFB0"/>
<dbReference type="Proteomes" id="UP000198418">
    <property type="component" value="Unassembled WGS sequence"/>
</dbReference>
<dbReference type="OrthoDB" id="9811157at2"/>
<dbReference type="InterPro" id="IPR055570">
    <property type="entry name" value="DUF7146"/>
</dbReference>
<dbReference type="GO" id="GO:0004386">
    <property type="term" value="F:helicase activity"/>
    <property type="evidence" value="ECO:0007669"/>
    <property type="project" value="UniProtKB-KW"/>
</dbReference>
<dbReference type="EMBL" id="FYDG01000034">
    <property type="protein sequence ID" value="SNB84255.1"/>
    <property type="molecule type" value="Genomic_DNA"/>
</dbReference>
<keyword evidence="3" id="KW-1185">Reference proteome</keyword>